<dbReference type="GO" id="GO:0000978">
    <property type="term" value="F:RNA polymerase II cis-regulatory region sequence-specific DNA binding"/>
    <property type="evidence" value="ECO:0007669"/>
    <property type="project" value="TreeGrafter"/>
</dbReference>
<dbReference type="SUPFAM" id="SSF46785">
    <property type="entry name" value="Winged helix' DNA-binding domain"/>
    <property type="match status" value="1"/>
</dbReference>
<reference evidence="12" key="1">
    <citation type="journal article" date="2023" name="GigaByte">
        <title>Genome assembly of the bearded iris, Iris pallida Lam.</title>
        <authorList>
            <person name="Bruccoleri R.E."/>
            <person name="Oakeley E.J."/>
            <person name="Faust A.M.E."/>
            <person name="Altorfer M."/>
            <person name="Dessus-Babus S."/>
            <person name="Burckhardt D."/>
            <person name="Oertli M."/>
            <person name="Naumann U."/>
            <person name="Petersen F."/>
            <person name="Wong J."/>
        </authorList>
    </citation>
    <scope>NUCLEOTIDE SEQUENCE</scope>
    <source>
        <strain evidence="12">GSM-AAB239-AS_SAM_17_03QT</strain>
    </source>
</reference>
<evidence type="ECO:0000256" key="8">
    <source>
        <dbReference type="ARBA" id="ARBA00023242"/>
    </source>
</evidence>
<dbReference type="SMART" id="SM00415">
    <property type="entry name" value="HSF"/>
    <property type="match status" value="1"/>
</dbReference>
<keyword evidence="3" id="KW-0597">Phosphoprotein</keyword>
<keyword evidence="5" id="KW-0346">Stress response</keyword>
<dbReference type="GO" id="GO:0034605">
    <property type="term" value="P:cellular response to heat"/>
    <property type="evidence" value="ECO:0007669"/>
    <property type="project" value="TreeGrafter"/>
</dbReference>
<feature type="domain" description="HSF-type DNA-binding" evidence="11">
    <location>
        <begin position="57"/>
        <end position="81"/>
    </location>
</feature>
<dbReference type="FunFam" id="1.10.10.10:FF:000037">
    <property type="entry name" value="Heat stress transcription factor B-4"/>
    <property type="match status" value="1"/>
</dbReference>
<feature type="coiled-coil region" evidence="10">
    <location>
        <begin position="135"/>
        <end position="205"/>
    </location>
</feature>
<name>A0AAX6F621_IRIPA</name>
<keyword evidence="10" id="KW-0175">Coiled coil</keyword>
<keyword evidence="13" id="KW-1185">Reference proteome</keyword>
<reference evidence="12" key="2">
    <citation type="submission" date="2023-04" db="EMBL/GenBank/DDBJ databases">
        <authorList>
            <person name="Bruccoleri R.E."/>
            <person name="Oakeley E.J."/>
            <person name="Faust A.-M."/>
            <person name="Dessus-Babus S."/>
            <person name="Altorfer M."/>
            <person name="Burckhardt D."/>
            <person name="Oertli M."/>
            <person name="Naumann U."/>
            <person name="Petersen F."/>
            <person name="Wong J."/>
        </authorList>
    </citation>
    <scope>NUCLEOTIDE SEQUENCE</scope>
    <source>
        <strain evidence="12">GSM-AAB239-AS_SAM_17_03QT</strain>
        <tissue evidence="12">Leaf</tissue>
    </source>
</reference>
<accession>A0AAX6F621</accession>
<dbReference type="Pfam" id="PF00447">
    <property type="entry name" value="HSF_DNA-bind"/>
    <property type="match status" value="1"/>
</dbReference>
<dbReference type="PANTHER" id="PTHR10015">
    <property type="entry name" value="HEAT SHOCK TRANSCRIPTION FACTOR"/>
    <property type="match status" value="1"/>
</dbReference>
<evidence type="ECO:0000313" key="12">
    <source>
        <dbReference type="EMBL" id="KAJ6811880.1"/>
    </source>
</evidence>
<dbReference type="GO" id="GO:0006357">
    <property type="term" value="P:regulation of transcription by RNA polymerase II"/>
    <property type="evidence" value="ECO:0007669"/>
    <property type="project" value="TreeGrafter"/>
</dbReference>
<evidence type="ECO:0000313" key="13">
    <source>
        <dbReference type="Proteomes" id="UP001140949"/>
    </source>
</evidence>
<dbReference type="Proteomes" id="UP001140949">
    <property type="component" value="Unassembled WGS sequence"/>
</dbReference>
<evidence type="ECO:0000256" key="4">
    <source>
        <dbReference type="ARBA" id="ARBA00023015"/>
    </source>
</evidence>
<keyword evidence="7" id="KW-0804">Transcription</keyword>
<dbReference type="AlphaFoldDB" id="A0AAX6F621"/>
<dbReference type="GO" id="GO:0003700">
    <property type="term" value="F:DNA-binding transcription factor activity"/>
    <property type="evidence" value="ECO:0007669"/>
    <property type="project" value="InterPro"/>
</dbReference>
<keyword evidence="8" id="KW-0539">Nucleus</keyword>
<evidence type="ECO:0000256" key="6">
    <source>
        <dbReference type="ARBA" id="ARBA00023125"/>
    </source>
</evidence>
<evidence type="ECO:0000256" key="5">
    <source>
        <dbReference type="ARBA" id="ARBA00023016"/>
    </source>
</evidence>
<dbReference type="Gene3D" id="1.10.10.10">
    <property type="entry name" value="Winged helix-like DNA-binding domain superfamily/Winged helix DNA-binding domain"/>
    <property type="match status" value="1"/>
</dbReference>
<protein>
    <submittedName>
        <fullName evidence="12">Heat stress transcription factor C-1b-like</fullName>
    </submittedName>
</protein>
<comment type="caution">
    <text evidence="12">The sequence shown here is derived from an EMBL/GenBank/DDBJ whole genome shotgun (WGS) entry which is preliminary data.</text>
</comment>
<dbReference type="GO" id="GO:0005634">
    <property type="term" value="C:nucleus"/>
    <property type="evidence" value="ECO:0007669"/>
    <property type="project" value="UniProtKB-SubCell"/>
</dbReference>
<dbReference type="PANTHER" id="PTHR10015:SF332">
    <property type="entry name" value="HEAT STRESS TRANSCRIPTION FACTOR C-1"/>
    <property type="match status" value="1"/>
</dbReference>
<evidence type="ECO:0000256" key="10">
    <source>
        <dbReference type="SAM" id="Coils"/>
    </source>
</evidence>
<keyword evidence="4" id="KW-0805">Transcription regulation</keyword>
<keyword evidence="6" id="KW-0238">DNA-binding</keyword>
<dbReference type="InterPro" id="IPR036390">
    <property type="entry name" value="WH_DNA-bd_sf"/>
</dbReference>
<comment type="subunit">
    <text evidence="2">Homotrimer.</text>
</comment>
<dbReference type="PRINTS" id="PR00056">
    <property type="entry name" value="HSFDOMAIN"/>
</dbReference>
<gene>
    <name evidence="12" type="ORF">M6B38_151170</name>
</gene>
<evidence type="ECO:0000256" key="2">
    <source>
        <dbReference type="ARBA" id="ARBA00011233"/>
    </source>
</evidence>
<dbReference type="PROSITE" id="PS00434">
    <property type="entry name" value="HSF_DOMAIN"/>
    <property type="match status" value="1"/>
</dbReference>
<proteinExistence type="inferred from homology"/>
<dbReference type="InterPro" id="IPR036388">
    <property type="entry name" value="WH-like_DNA-bd_sf"/>
</dbReference>
<evidence type="ECO:0000256" key="7">
    <source>
        <dbReference type="ARBA" id="ARBA00023163"/>
    </source>
</evidence>
<comment type="subcellular location">
    <subcellularLocation>
        <location evidence="1">Nucleus</location>
    </subcellularLocation>
</comment>
<evidence type="ECO:0000259" key="11">
    <source>
        <dbReference type="PROSITE" id="PS00434"/>
    </source>
</evidence>
<comment type="similarity">
    <text evidence="9">Belongs to the HSF family.</text>
</comment>
<evidence type="ECO:0000256" key="9">
    <source>
        <dbReference type="RuleBase" id="RU004020"/>
    </source>
</evidence>
<evidence type="ECO:0000256" key="1">
    <source>
        <dbReference type="ARBA" id="ARBA00004123"/>
    </source>
</evidence>
<evidence type="ECO:0000256" key="3">
    <source>
        <dbReference type="ARBA" id="ARBA00022553"/>
    </source>
</evidence>
<organism evidence="12 13">
    <name type="scientific">Iris pallida</name>
    <name type="common">Sweet iris</name>
    <dbReference type="NCBI Taxonomy" id="29817"/>
    <lineage>
        <taxon>Eukaryota</taxon>
        <taxon>Viridiplantae</taxon>
        <taxon>Streptophyta</taxon>
        <taxon>Embryophyta</taxon>
        <taxon>Tracheophyta</taxon>
        <taxon>Spermatophyta</taxon>
        <taxon>Magnoliopsida</taxon>
        <taxon>Liliopsida</taxon>
        <taxon>Asparagales</taxon>
        <taxon>Iridaceae</taxon>
        <taxon>Iridoideae</taxon>
        <taxon>Irideae</taxon>
        <taxon>Iris</taxon>
    </lineage>
</organism>
<dbReference type="InterPro" id="IPR000232">
    <property type="entry name" value="HSF_DNA-bd"/>
</dbReference>
<dbReference type="EMBL" id="JANAVB010031417">
    <property type="protein sequence ID" value="KAJ6811880.1"/>
    <property type="molecule type" value="Genomic_DNA"/>
</dbReference>
<sequence length="302" mass="34774">MEGIKSSSSDDQVHVVPFVAKTYSMVCEPRTDAIIRWGRDNNSFVVLDLPRFSQILLPSYFKHNNFSSFIRQLNTYGFRKVDPGQWEFAHEFFLRGETRLLPLIVRRRKKGCHGGKAEDYLEAEDGEEETLFREVARLGREQRAIREELDDMSKRLVATERRPQQMVSFLIKVAQDPELLPRLVLSKKEQRKQQQKQQQQQQQVAGDEKRWLWADNSSSLPPLPQSLLEFQSREIMTPIIPQEAAAAAAAISSDSELISSITNEHHVGAPCSQRFFFPGFVDHEEAEECVAYPFSLLGQIFF</sequence>